<evidence type="ECO:0008006" key="4">
    <source>
        <dbReference type="Google" id="ProtNLM"/>
    </source>
</evidence>
<proteinExistence type="predicted"/>
<dbReference type="EMBL" id="JACHIV010000001">
    <property type="protein sequence ID" value="MBB5068921.1"/>
    <property type="molecule type" value="Genomic_DNA"/>
</dbReference>
<evidence type="ECO:0000313" key="2">
    <source>
        <dbReference type="EMBL" id="MBB5068921.1"/>
    </source>
</evidence>
<dbReference type="Proteomes" id="UP000580474">
    <property type="component" value="Unassembled WGS sequence"/>
</dbReference>
<dbReference type="InterPro" id="IPR011990">
    <property type="entry name" value="TPR-like_helical_dom_sf"/>
</dbReference>
<protein>
    <recommendedName>
        <fullName evidence="4">XRE family transcriptional regulator</fullName>
    </recommendedName>
</protein>
<feature type="compositionally biased region" description="Low complexity" evidence="1">
    <location>
        <begin position="91"/>
        <end position="103"/>
    </location>
</feature>
<name>A0A840ND94_9PSEU</name>
<keyword evidence="3" id="KW-1185">Reference proteome</keyword>
<gene>
    <name evidence="2" type="ORF">BJ969_002009</name>
</gene>
<dbReference type="RefSeq" id="WP_184478681.1">
    <property type="nucleotide sequence ID" value="NZ_JACHIV010000001.1"/>
</dbReference>
<evidence type="ECO:0000313" key="3">
    <source>
        <dbReference type="Proteomes" id="UP000580474"/>
    </source>
</evidence>
<feature type="region of interest" description="Disordered" evidence="1">
    <location>
        <begin position="83"/>
        <end position="116"/>
    </location>
</feature>
<evidence type="ECO:0000256" key="1">
    <source>
        <dbReference type="SAM" id="MobiDB-lite"/>
    </source>
</evidence>
<reference evidence="2 3" key="1">
    <citation type="submission" date="2020-08" db="EMBL/GenBank/DDBJ databases">
        <title>Sequencing the genomes of 1000 actinobacteria strains.</title>
        <authorList>
            <person name="Klenk H.-P."/>
        </authorList>
    </citation>
    <scope>NUCLEOTIDE SEQUENCE [LARGE SCALE GENOMIC DNA]</scope>
    <source>
        <strain evidence="2 3">DSM 45582</strain>
    </source>
</reference>
<dbReference type="SUPFAM" id="SSF48452">
    <property type="entry name" value="TPR-like"/>
    <property type="match status" value="1"/>
</dbReference>
<accession>A0A840ND94</accession>
<sequence>MGQPNESLREARSRTASRRAPGEPMSRSELASAVSSWLWRETGKRHDLDPHLLAKWERGAVRRPSAPYRAALRAVLGASSDAELGFPETPSAADEISAEAASDPTGSGAAENGPPADADFVASLHGAIAQFVRMDSLLGSGEVVDAVVRRFRDAQRVLASGRYRVEVERDLEAATAELGEVAGWMLIDAQRDEEARLLNAEALMLAQIAGDTSMQWFILSNQALASTHCGRHRESLRIAQRFSDDERLPGRVRALFDVRRARALGKLGATSDAERAFDRARATVDDGISERDPAWTWWVDEQVVSGHQGLMYARAGDPVRALPYLAESAEGAAQVADYRWGLYIHRANLFDALLAARDLGEAERTALEIFPMVGQVASAATEAVLHRAVSRVPGEALPSTLSDVLDHIRHRLPPR</sequence>
<comment type="caution">
    <text evidence="2">The sequence shown here is derived from an EMBL/GenBank/DDBJ whole genome shotgun (WGS) entry which is preliminary data.</text>
</comment>
<dbReference type="AlphaFoldDB" id="A0A840ND94"/>
<organism evidence="2 3">
    <name type="scientific">Saccharopolyspora gloriosae</name>
    <dbReference type="NCBI Taxonomy" id="455344"/>
    <lineage>
        <taxon>Bacteria</taxon>
        <taxon>Bacillati</taxon>
        <taxon>Actinomycetota</taxon>
        <taxon>Actinomycetes</taxon>
        <taxon>Pseudonocardiales</taxon>
        <taxon>Pseudonocardiaceae</taxon>
        <taxon>Saccharopolyspora</taxon>
    </lineage>
</organism>
<feature type="region of interest" description="Disordered" evidence="1">
    <location>
        <begin position="1"/>
        <end position="32"/>
    </location>
</feature>